<organism evidence="1">
    <name type="scientific">Siphoviridae sp. ctSXZ3</name>
    <dbReference type="NCBI Taxonomy" id="2825510"/>
    <lineage>
        <taxon>Viruses</taxon>
        <taxon>Duplodnaviria</taxon>
        <taxon>Heunggongvirae</taxon>
        <taxon>Uroviricota</taxon>
        <taxon>Caudoviricetes</taxon>
    </lineage>
</organism>
<protein>
    <submittedName>
        <fullName evidence="1">Uncharacterized protein</fullName>
    </submittedName>
</protein>
<evidence type="ECO:0000313" key="1">
    <source>
        <dbReference type="EMBL" id="DAG05211.1"/>
    </source>
</evidence>
<dbReference type="EMBL" id="BK016252">
    <property type="protein sequence ID" value="DAG05211.1"/>
    <property type="molecule type" value="Genomic_DNA"/>
</dbReference>
<proteinExistence type="predicted"/>
<sequence length="202" mass="23043">MIERIAIFVGGVLLGGVGGFLAGKSIEQRQREEVIQAEVNDFKESWKRTHTKKEKVEKTFNGKTEDELTEEVRAAQEELFEIAEESGYNPTPQDEKTVFVPEHDGDIFAITIAEYTTSPYRTTELSYYVYDDVLAASNGQVVTDPEGVVGDWLDSLRPDEPLYIRNEILEADYEVTWVDDSYERAVLHVRDKIPELPFTDED</sequence>
<name>A0A8S5VF32_9CAUD</name>
<accession>A0A8S5VF32</accession>
<reference evidence="1" key="1">
    <citation type="journal article" date="2021" name="Proc. Natl. Acad. Sci. U.S.A.">
        <title>A Catalog of Tens of Thousands of Viruses from Human Metagenomes Reveals Hidden Associations with Chronic Diseases.</title>
        <authorList>
            <person name="Tisza M.J."/>
            <person name="Buck C.B."/>
        </authorList>
    </citation>
    <scope>NUCLEOTIDE SEQUENCE</scope>
    <source>
        <strain evidence="1">CtSXZ3</strain>
    </source>
</reference>